<feature type="transmembrane region" description="Helical" evidence="8">
    <location>
        <begin position="78"/>
        <end position="100"/>
    </location>
</feature>
<evidence type="ECO:0000259" key="9">
    <source>
        <dbReference type="Pfam" id="PF00361"/>
    </source>
</evidence>
<feature type="transmembrane region" description="Helical" evidence="8">
    <location>
        <begin position="579"/>
        <end position="596"/>
    </location>
</feature>
<dbReference type="GO" id="GO:0042773">
    <property type="term" value="P:ATP synthesis coupled electron transport"/>
    <property type="evidence" value="ECO:0007669"/>
    <property type="project" value="InterPro"/>
</dbReference>
<dbReference type="GO" id="GO:0016491">
    <property type="term" value="F:oxidoreductase activity"/>
    <property type="evidence" value="ECO:0007669"/>
    <property type="project" value="UniProtKB-KW"/>
</dbReference>
<evidence type="ECO:0000256" key="8">
    <source>
        <dbReference type="SAM" id="Phobius"/>
    </source>
</evidence>
<evidence type="ECO:0000256" key="5">
    <source>
        <dbReference type="ARBA" id="ARBA00023002"/>
    </source>
</evidence>
<dbReference type="GO" id="GO:0016829">
    <property type="term" value="F:lyase activity"/>
    <property type="evidence" value="ECO:0007669"/>
    <property type="project" value="UniProtKB-KW"/>
</dbReference>
<evidence type="ECO:0000256" key="3">
    <source>
        <dbReference type="ARBA" id="ARBA00022692"/>
    </source>
</evidence>
<keyword evidence="5" id="KW-0560">Oxidoreductase</keyword>
<feature type="transmembrane region" description="Helical" evidence="8">
    <location>
        <begin position="239"/>
        <end position="257"/>
    </location>
</feature>
<evidence type="ECO:0000313" key="10">
    <source>
        <dbReference type="EMBL" id="TDL39130.1"/>
    </source>
</evidence>
<dbReference type="GO" id="GO:0008137">
    <property type="term" value="F:NADH dehydrogenase (ubiquinone) activity"/>
    <property type="evidence" value="ECO:0007669"/>
    <property type="project" value="InterPro"/>
</dbReference>
<gene>
    <name evidence="10" type="ORF">E2R59_16190</name>
</gene>
<feature type="transmembrane region" description="Helical" evidence="8">
    <location>
        <begin position="134"/>
        <end position="153"/>
    </location>
</feature>
<evidence type="ECO:0000256" key="4">
    <source>
        <dbReference type="ARBA" id="ARBA00022989"/>
    </source>
</evidence>
<proteinExistence type="predicted"/>
<keyword evidence="4 8" id="KW-1133">Transmembrane helix</keyword>
<feature type="transmembrane region" description="Helical" evidence="8">
    <location>
        <begin position="364"/>
        <end position="386"/>
    </location>
</feature>
<reference evidence="10 11" key="1">
    <citation type="submission" date="2019-03" db="EMBL/GenBank/DDBJ databases">
        <title>Genome Sequencing and Assembly of Various Microbes Isolated from Partially Reclaimed Soil and Acid Mine Drainage (AMD) Site.</title>
        <authorList>
            <person name="Steinbock B."/>
            <person name="Bechtold R."/>
            <person name="Sevigny J.L."/>
            <person name="Thomas D."/>
            <person name="Cuthill L.R."/>
            <person name="Aveiro Johannsen E.J."/>
            <person name="Thomas K."/>
            <person name="Ghosh A."/>
        </authorList>
    </citation>
    <scope>NUCLEOTIDE SEQUENCE [LARGE SCALE GENOMIC DNA]</scope>
    <source>
        <strain evidence="10 11">S-A3</strain>
    </source>
</reference>
<dbReference type="EMBL" id="SMZT01000009">
    <property type="protein sequence ID" value="TDL39130.1"/>
    <property type="molecule type" value="Genomic_DNA"/>
</dbReference>
<keyword evidence="3 7" id="KW-0812">Transmembrane</keyword>
<dbReference type="AlphaFoldDB" id="A0A4R5Y3Q1"/>
<dbReference type="PANTHER" id="PTHR42682:SF4">
    <property type="entry name" value="NADH-UBIQUINONE_PLASTOQUINONE"/>
    <property type="match status" value="1"/>
</dbReference>
<dbReference type="InterPro" id="IPR052175">
    <property type="entry name" value="ComplexI-like_HydComp"/>
</dbReference>
<evidence type="ECO:0000313" key="11">
    <source>
        <dbReference type="Proteomes" id="UP000295163"/>
    </source>
</evidence>
<feature type="domain" description="NADH:quinone oxidoreductase/Mrp antiporter transmembrane" evidence="9">
    <location>
        <begin position="130"/>
        <end position="380"/>
    </location>
</feature>
<feature type="transmembrane region" description="Helical" evidence="8">
    <location>
        <begin position="165"/>
        <end position="185"/>
    </location>
</feature>
<evidence type="ECO:0000256" key="6">
    <source>
        <dbReference type="ARBA" id="ARBA00023136"/>
    </source>
</evidence>
<keyword evidence="2" id="KW-1003">Cell membrane</keyword>
<dbReference type="InterPro" id="IPR001750">
    <property type="entry name" value="ND/Mrp_TM"/>
</dbReference>
<feature type="transmembrane region" description="Helical" evidence="8">
    <location>
        <begin position="107"/>
        <end position="128"/>
    </location>
</feature>
<feature type="transmembrane region" description="Helical" evidence="8">
    <location>
        <begin position="269"/>
        <end position="286"/>
    </location>
</feature>
<dbReference type="PRINTS" id="PR01437">
    <property type="entry name" value="NUOXDRDTASE4"/>
</dbReference>
<feature type="transmembrane region" description="Helical" evidence="8">
    <location>
        <begin position="205"/>
        <end position="227"/>
    </location>
</feature>
<dbReference type="PANTHER" id="PTHR42682">
    <property type="entry name" value="HYDROGENASE-4 COMPONENT F"/>
    <property type="match status" value="1"/>
</dbReference>
<organism evidence="10 11">
    <name type="scientific">Kocuria rosea</name>
    <name type="common">Deinococcus erythromyxa</name>
    <name type="synonym">Micrococcus rubens</name>
    <dbReference type="NCBI Taxonomy" id="1275"/>
    <lineage>
        <taxon>Bacteria</taxon>
        <taxon>Bacillati</taxon>
        <taxon>Actinomycetota</taxon>
        <taxon>Actinomycetes</taxon>
        <taxon>Micrococcales</taxon>
        <taxon>Micrococcaceae</taxon>
        <taxon>Kocuria</taxon>
    </lineage>
</organism>
<evidence type="ECO:0000256" key="2">
    <source>
        <dbReference type="ARBA" id="ARBA00022475"/>
    </source>
</evidence>
<keyword evidence="6 8" id="KW-0472">Membrane</keyword>
<feature type="transmembrane region" description="Helical" evidence="8">
    <location>
        <begin position="298"/>
        <end position="320"/>
    </location>
</feature>
<feature type="transmembrane region" description="Helical" evidence="8">
    <location>
        <begin position="406"/>
        <end position="427"/>
    </location>
</feature>
<name>A0A4R5Y3Q1_KOCRO</name>
<feature type="transmembrane region" description="Helical" evidence="8">
    <location>
        <begin position="478"/>
        <end position="496"/>
    </location>
</feature>
<accession>A0A4R5Y3Q1</accession>
<sequence length="597" mass="61884">MWSLALLYPLVLTAALAVSGLAAPERAARTRRRLIRCAPPAVVPFVLLTLLPQDGPAGRPVLEVPWMLFGVSWELDPVARPLVLTGALLYGAALAATTWLRPAPAEGIGSAGLTGFLLVSLVGNMGVYAAADAVSFYLCFALMSFAAYGLVVHHRTREARRAGRVYLVLTVLSESAILGALLLVVSAGGMRLADAPAAAAGSEHLHWIVGLLLVGFGVKAGALPLHVWLPLAHPAAPPAASAVLSGAMVKAGLVGWLRFLPLGEVALERWGTALVLLALLGAFLAVPAGDLQADPKVVLAYSTISQMGFLTALVGVALAVPELAEACIGAAVVYSVHHGLAKGALFLGVPVWKHFGAARTAPLAVLGLCGAALAVAGAPFSSGAVGKYAAKNAVEGVTVAGLDLTQLLPLVATGSTLLLLRFGLLLVRSERGPRHRPDAELWAWLLIVLTGITLPWTLTRQWVPIAAYPGIEPVTLWGASWPILLGLAIGAAWWRLSARDAVPAWAAHPDGRTVPPGDLLVPEERVLRRIGRSAVRAEQGAARTRAAVRAAAGRLRPGPRRIAAVGSAVRAVHSWSGSGIALLLLVTGTAVALAVVP</sequence>
<dbReference type="Pfam" id="PF00361">
    <property type="entry name" value="Proton_antipo_M"/>
    <property type="match status" value="1"/>
</dbReference>
<dbReference type="InterPro" id="IPR003918">
    <property type="entry name" value="NADH_UbQ_OxRdtase"/>
</dbReference>
<feature type="transmembrane region" description="Helical" evidence="8">
    <location>
        <begin position="332"/>
        <end position="352"/>
    </location>
</feature>
<comment type="caution">
    <text evidence="10">The sequence shown here is derived from an EMBL/GenBank/DDBJ whole genome shotgun (WGS) entry which is preliminary data.</text>
</comment>
<evidence type="ECO:0000256" key="1">
    <source>
        <dbReference type="ARBA" id="ARBA00004651"/>
    </source>
</evidence>
<feature type="transmembrane region" description="Helical" evidence="8">
    <location>
        <begin position="439"/>
        <end position="458"/>
    </location>
</feature>
<dbReference type="GO" id="GO:0005886">
    <property type="term" value="C:plasma membrane"/>
    <property type="evidence" value="ECO:0007669"/>
    <property type="project" value="UniProtKB-SubCell"/>
</dbReference>
<protein>
    <submittedName>
        <fullName evidence="10">Formate hydrogenlyase</fullName>
    </submittedName>
</protein>
<keyword evidence="10" id="KW-0456">Lyase</keyword>
<dbReference type="Proteomes" id="UP000295163">
    <property type="component" value="Unassembled WGS sequence"/>
</dbReference>
<comment type="subcellular location">
    <subcellularLocation>
        <location evidence="1">Cell membrane</location>
        <topology evidence="1">Multi-pass membrane protein</topology>
    </subcellularLocation>
    <subcellularLocation>
        <location evidence="7">Membrane</location>
        <topology evidence="7">Multi-pass membrane protein</topology>
    </subcellularLocation>
</comment>
<evidence type="ECO:0000256" key="7">
    <source>
        <dbReference type="RuleBase" id="RU000320"/>
    </source>
</evidence>